<dbReference type="GO" id="GO:0008168">
    <property type="term" value="F:methyltransferase activity"/>
    <property type="evidence" value="ECO:0007669"/>
    <property type="project" value="UniProtKB-KW"/>
</dbReference>
<dbReference type="PANTHER" id="PTHR13847:SF283">
    <property type="entry name" value="TRNA 5-METHYLAMINOMETHYL-2-THIOURIDINE BIOSYNTHESIS BIFUNCTIONAL PROTEIN MNMC"/>
    <property type="match status" value="1"/>
</dbReference>
<evidence type="ECO:0000256" key="5">
    <source>
        <dbReference type="ARBA" id="ARBA00022691"/>
    </source>
</evidence>
<dbReference type="GO" id="GO:0016645">
    <property type="term" value="F:oxidoreductase activity, acting on the CH-NH group of donors"/>
    <property type="evidence" value="ECO:0007669"/>
    <property type="project" value="InterPro"/>
</dbReference>
<evidence type="ECO:0000256" key="3">
    <source>
        <dbReference type="ARBA" id="ARBA00022630"/>
    </source>
</evidence>
<dbReference type="AlphaFoldDB" id="A0A080M9W4"/>
<keyword evidence="1" id="KW-0963">Cytoplasm</keyword>
<dbReference type="Proteomes" id="UP000021315">
    <property type="component" value="Unassembled WGS sequence"/>
</dbReference>
<reference evidence="11" key="1">
    <citation type="submission" date="2014-02" db="EMBL/GenBank/DDBJ databases">
        <title>Expanding our view of genomic diversity in Candidatus Accumulibacter clades.</title>
        <authorList>
            <person name="Skennerton C.T."/>
            <person name="Barr J.J."/>
            <person name="Slater F.R."/>
            <person name="Bond P.L."/>
            <person name="Tyson G.W."/>
        </authorList>
    </citation>
    <scope>NUCLEOTIDE SEQUENCE [LARGE SCALE GENOMIC DNA]</scope>
</reference>
<dbReference type="GO" id="GO:0008033">
    <property type="term" value="P:tRNA processing"/>
    <property type="evidence" value="ECO:0007669"/>
    <property type="project" value="UniProtKB-KW"/>
</dbReference>
<keyword evidence="6" id="KW-0819">tRNA processing</keyword>
<dbReference type="SUPFAM" id="SSF51905">
    <property type="entry name" value="FAD/NAD(P)-binding domain"/>
    <property type="match status" value="1"/>
</dbReference>
<keyword evidence="7" id="KW-0274">FAD</keyword>
<dbReference type="InterPro" id="IPR036188">
    <property type="entry name" value="FAD/NAD-bd_sf"/>
</dbReference>
<evidence type="ECO:0000256" key="2">
    <source>
        <dbReference type="ARBA" id="ARBA00022603"/>
    </source>
</evidence>
<dbReference type="Pfam" id="PF01266">
    <property type="entry name" value="DAO"/>
    <property type="match status" value="1"/>
</dbReference>
<keyword evidence="5" id="KW-0949">S-adenosyl-L-methionine</keyword>
<dbReference type="GO" id="GO:0032259">
    <property type="term" value="P:methylation"/>
    <property type="evidence" value="ECO:0007669"/>
    <property type="project" value="UniProtKB-KW"/>
</dbReference>
<gene>
    <name evidence="11" type="primary">mnmC</name>
    <name evidence="11" type="ORF">AW06_000565</name>
</gene>
<evidence type="ECO:0000313" key="12">
    <source>
        <dbReference type="Proteomes" id="UP000021315"/>
    </source>
</evidence>
<feature type="domain" description="FAD dependent oxidoreductase" evidence="10">
    <location>
        <begin position="5"/>
        <end position="364"/>
    </location>
</feature>
<keyword evidence="12" id="KW-1185">Reference proteome</keyword>
<keyword evidence="4" id="KW-0808">Transferase</keyword>
<name>A0A080M9W4_9PROT</name>
<dbReference type="STRING" id="1453999.AW06_000565"/>
<keyword evidence="9" id="KW-0511">Multifunctional enzyme</keyword>
<keyword evidence="2" id="KW-0489">Methyltransferase</keyword>
<proteinExistence type="predicted"/>
<dbReference type="Gene3D" id="3.50.50.60">
    <property type="entry name" value="FAD/NAD(P)-binding domain"/>
    <property type="match status" value="1"/>
</dbReference>
<accession>A0A080M9W4</accession>
<dbReference type="InterPro" id="IPR006076">
    <property type="entry name" value="FAD-dep_OxRdtase"/>
</dbReference>
<keyword evidence="3" id="KW-0285">Flavoprotein</keyword>
<evidence type="ECO:0000313" key="11">
    <source>
        <dbReference type="EMBL" id="KFB78062.1"/>
    </source>
</evidence>
<evidence type="ECO:0000256" key="1">
    <source>
        <dbReference type="ARBA" id="ARBA00022490"/>
    </source>
</evidence>
<evidence type="ECO:0000259" key="10">
    <source>
        <dbReference type="Pfam" id="PF01266"/>
    </source>
</evidence>
<dbReference type="InterPro" id="IPR017610">
    <property type="entry name" value="tRNA_S-uridine_synth_MnmC_C"/>
</dbReference>
<sequence length="405" mass="42560">MPQHAIVIGAGLAGSSAAERLAARGWTIDLIERAAAPGEGASGNLAGVLRPLPSVDDNRLARLTRAGFVHACAHLQSLTAAGLPLLWGRTGVLHLARDDKHAATQQRVVEIQQPAADELRFVDRDEASQLAGWPVAKGGWWFPGGGWVDPASLCRANLARQATAIQSHFRCQVAEIRRQSGLWQTCDAAGKLIAAAPVLILANAAATRCFSPAAHLPLRAARGQVSHLPAETASPPAIVVCRLGYVTPAIEGLRCAGATFCVDNQESALRQADHAENLAKLDFILPGYSQGIDPAQLGGRVGFRPLSPDRLPMIGALADATAIDPARPSLPLAAMPRLPGLYLINGFGARGIVWSALAGELLACLITGAPLPLADDLVSAVDPGRFLLRGRSQRWHSDAAPRIDG</sequence>
<evidence type="ECO:0000256" key="6">
    <source>
        <dbReference type="ARBA" id="ARBA00022694"/>
    </source>
</evidence>
<dbReference type="NCBIfam" id="TIGR03197">
    <property type="entry name" value="MnmC_Cterm"/>
    <property type="match status" value="1"/>
</dbReference>
<keyword evidence="8" id="KW-0560">Oxidoreductase</keyword>
<evidence type="ECO:0000256" key="7">
    <source>
        <dbReference type="ARBA" id="ARBA00022827"/>
    </source>
</evidence>
<dbReference type="GO" id="GO:0005737">
    <property type="term" value="C:cytoplasm"/>
    <property type="evidence" value="ECO:0007669"/>
    <property type="project" value="TreeGrafter"/>
</dbReference>
<evidence type="ECO:0000256" key="9">
    <source>
        <dbReference type="ARBA" id="ARBA00023268"/>
    </source>
</evidence>
<comment type="caution">
    <text evidence="11">The sequence shown here is derived from an EMBL/GenBank/DDBJ whole genome shotgun (WGS) entry which is preliminary data.</text>
</comment>
<protein>
    <submittedName>
        <fullName evidence="11">tRNA 5-methylaminomethyl-2-thiouridine biosynthesis bifunctional protein MnmC</fullName>
    </submittedName>
</protein>
<dbReference type="PANTHER" id="PTHR13847">
    <property type="entry name" value="SARCOSINE DEHYDROGENASE-RELATED"/>
    <property type="match status" value="1"/>
</dbReference>
<dbReference type="Gene3D" id="3.30.9.10">
    <property type="entry name" value="D-Amino Acid Oxidase, subunit A, domain 2"/>
    <property type="match status" value="1"/>
</dbReference>
<organism evidence="11 12">
    <name type="scientific">Candidatus Accumulibacter cognatus</name>
    <dbReference type="NCBI Taxonomy" id="2954383"/>
    <lineage>
        <taxon>Bacteria</taxon>
        <taxon>Pseudomonadati</taxon>
        <taxon>Pseudomonadota</taxon>
        <taxon>Betaproteobacteria</taxon>
        <taxon>Candidatus Accumulibacter</taxon>
    </lineage>
</organism>
<evidence type="ECO:0000256" key="4">
    <source>
        <dbReference type="ARBA" id="ARBA00022679"/>
    </source>
</evidence>
<dbReference type="RefSeq" id="WP_273704321.1">
    <property type="nucleotide sequence ID" value="NZ_JDST02000010.1"/>
</dbReference>
<dbReference type="EMBL" id="JDST02000010">
    <property type="protein sequence ID" value="KFB78062.1"/>
    <property type="molecule type" value="Genomic_DNA"/>
</dbReference>
<evidence type="ECO:0000256" key="8">
    <source>
        <dbReference type="ARBA" id="ARBA00023002"/>
    </source>
</evidence>